<reference evidence="1" key="1">
    <citation type="submission" date="2016-07" db="EMBL/GenBank/DDBJ databases">
        <authorList>
            <person name="Ng P.-K."/>
            <person name="Lin S.-M."/>
        </authorList>
    </citation>
    <scope>NUCLEOTIDE SEQUENCE</scope>
</reference>
<accession>A0A1P8D6J6</accession>
<dbReference type="RefSeq" id="YP_009346893.1">
    <property type="nucleotide sequence ID" value="NC_033877.1"/>
</dbReference>
<dbReference type="AlphaFoldDB" id="A0A1P8D6J6"/>
<dbReference type="EMBL" id="KX601051">
    <property type="protein sequence ID" value="APR74428.1"/>
    <property type="molecule type" value="Genomic_DNA"/>
</dbReference>
<evidence type="ECO:0000313" key="1">
    <source>
        <dbReference type="EMBL" id="APR74428.1"/>
    </source>
</evidence>
<geneLocation type="plastid" evidence="1"/>
<reference evidence="1" key="2">
    <citation type="journal article" date="2017" name="BMC Genomics">
        <title>Complete chloroplast genome of Gracilaria firma (Gracilariaceae, Rhodophyta), with discussion on the use of chloroplast phylogenomics in the subclass Rhodymeniophycidae.</title>
        <authorList>
            <person name="Ng P.K."/>
            <person name="Lin S.M."/>
            <person name="Lim P.E."/>
            <person name="Liu L.C."/>
            <person name="Chen C.M."/>
            <person name="Pai T.W."/>
        </authorList>
    </citation>
    <scope>NUCLEOTIDE SEQUENCE</scope>
</reference>
<organism evidence="1">
    <name type="scientific">Gracilaria firma</name>
    <dbReference type="NCBI Taxonomy" id="2510791"/>
    <lineage>
        <taxon>Eukaryota</taxon>
        <taxon>Rhodophyta</taxon>
        <taxon>Florideophyceae</taxon>
        <taxon>Rhodymeniophycidae</taxon>
        <taxon>Gracilariales</taxon>
        <taxon>Gracilariaceae</taxon>
        <taxon>Gracilaria</taxon>
    </lineage>
</organism>
<name>A0A1P8D6J6_9FLOR</name>
<proteinExistence type="predicted"/>
<keyword evidence="1" id="KW-0934">Plastid</keyword>
<sequence>MFSMESNYCLIQITDDYKINCLLIKKNMSIYQYPICFTGYNYDLINQLIKQHDCGNSLSISHIKYIFKELYKANLCLLLNQIYIQS</sequence>
<protein>
    <submittedName>
        <fullName evidence="1">Uncharacterized protein</fullName>
    </submittedName>
</protein>
<dbReference type="GeneID" id="31080726"/>